<reference evidence="1" key="1">
    <citation type="submission" date="2021-06" db="EMBL/GenBank/DDBJ databases">
        <authorList>
            <person name="Kallberg Y."/>
            <person name="Tangrot J."/>
            <person name="Rosling A."/>
        </authorList>
    </citation>
    <scope>NUCLEOTIDE SEQUENCE</scope>
    <source>
        <strain evidence="1">MA453B</strain>
    </source>
</reference>
<feature type="non-terminal residue" evidence="1">
    <location>
        <position position="1"/>
    </location>
</feature>
<evidence type="ECO:0000313" key="2">
    <source>
        <dbReference type="Proteomes" id="UP000789405"/>
    </source>
</evidence>
<evidence type="ECO:0000313" key="1">
    <source>
        <dbReference type="EMBL" id="CAG8815744.1"/>
    </source>
</evidence>
<dbReference type="EMBL" id="CAJVPY010052972">
    <property type="protein sequence ID" value="CAG8815744.1"/>
    <property type="molecule type" value="Genomic_DNA"/>
</dbReference>
<accession>A0A9N9K8T5</accession>
<feature type="non-terminal residue" evidence="1">
    <location>
        <position position="56"/>
    </location>
</feature>
<dbReference type="AlphaFoldDB" id="A0A9N9K8T5"/>
<organism evidence="1 2">
    <name type="scientific">Dentiscutata erythropus</name>
    <dbReference type="NCBI Taxonomy" id="1348616"/>
    <lineage>
        <taxon>Eukaryota</taxon>
        <taxon>Fungi</taxon>
        <taxon>Fungi incertae sedis</taxon>
        <taxon>Mucoromycota</taxon>
        <taxon>Glomeromycotina</taxon>
        <taxon>Glomeromycetes</taxon>
        <taxon>Diversisporales</taxon>
        <taxon>Gigasporaceae</taxon>
        <taxon>Dentiscutata</taxon>
    </lineage>
</organism>
<comment type="caution">
    <text evidence="1">The sequence shown here is derived from an EMBL/GenBank/DDBJ whole genome shotgun (WGS) entry which is preliminary data.</text>
</comment>
<protein>
    <submittedName>
        <fullName evidence="1">3346_t:CDS:1</fullName>
    </submittedName>
</protein>
<sequence>KENISSKKFRSSKKTPLKTNFRKFMVGNHMTPTSVTGDTGVAVSFTSYKYYILMTP</sequence>
<dbReference type="Proteomes" id="UP000789405">
    <property type="component" value="Unassembled WGS sequence"/>
</dbReference>
<name>A0A9N9K8T5_9GLOM</name>
<proteinExistence type="predicted"/>
<keyword evidence="2" id="KW-1185">Reference proteome</keyword>
<gene>
    <name evidence="1" type="ORF">DERYTH_LOCUS26159</name>
</gene>